<dbReference type="EMBL" id="CAJHJT010000056">
    <property type="protein sequence ID" value="CAD7012874.1"/>
    <property type="molecule type" value="Genomic_DNA"/>
</dbReference>
<evidence type="ECO:0000313" key="2">
    <source>
        <dbReference type="EMBL" id="CAD7012874.1"/>
    </source>
</evidence>
<comment type="caution">
    <text evidence="2">The sequence shown here is derived from an EMBL/GenBank/DDBJ whole genome shotgun (WGS) entry which is preliminary data.</text>
</comment>
<feature type="compositionally biased region" description="Polar residues" evidence="1">
    <location>
        <begin position="48"/>
        <end position="61"/>
    </location>
</feature>
<protein>
    <submittedName>
        <fullName evidence="2">(Mediterranean fruit fly) hypothetical protein</fullName>
    </submittedName>
</protein>
<dbReference type="Proteomes" id="UP000606786">
    <property type="component" value="Unassembled WGS sequence"/>
</dbReference>
<reference evidence="2" key="1">
    <citation type="submission" date="2020-11" db="EMBL/GenBank/DDBJ databases">
        <authorList>
            <person name="Whitehead M."/>
        </authorList>
    </citation>
    <scope>NUCLEOTIDE SEQUENCE</scope>
    <source>
        <strain evidence="2">EGII</strain>
    </source>
</reference>
<feature type="region of interest" description="Disordered" evidence="1">
    <location>
        <begin position="41"/>
        <end position="61"/>
    </location>
</feature>
<gene>
    <name evidence="2" type="ORF">CCAP1982_LOCUS20973</name>
</gene>
<dbReference type="AlphaFoldDB" id="A0A811VCY9"/>
<keyword evidence="3" id="KW-1185">Reference proteome</keyword>
<accession>A0A811VCY9</accession>
<name>A0A811VCY9_CERCA</name>
<sequence>MKTQPAAGFKGQVNIPESLTFYDRKRSPLVVNNFQRHLPLQLTPSPPNRSIETLFNANARN</sequence>
<evidence type="ECO:0000256" key="1">
    <source>
        <dbReference type="SAM" id="MobiDB-lite"/>
    </source>
</evidence>
<evidence type="ECO:0000313" key="3">
    <source>
        <dbReference type="Proteomes" id="UP000606786"/>
    </source>
</evidence>
<proteinExistence type="predicted"/>
<organism evidence="2 3">
    <name type="scientific">Ceratitis capitata</name>
    <name type="common">Mediterranean fruit fly</name>
    <name type="synonym">Tephritis capitata</name>
    <dbReference type="NCBI Taxonomy" id="7213"/>
    <lineage>
        <taxon>Eukaryota</taxon>
        <taxon>Metazoa</taxon>
        <taxon>Ecdysozoa</taxon>
        <taxon>Arthropoda</taxon>
        <taxon>Hexapoda</taxon>
        <taxon>Insecta</taxon>
        <taxon>Pterygota</taxon>
        <taxon>Neoptera</taxon>
        <taxon>Endopterygota</taxon>
        <taxon>Diptera</taxon>
        <taxon>Brachycera</taxon>
        <taxon>Muscomorpha</taxon>
        <taxon>Tephritoidea</taxon>
        <taxon>Tephritidae</taxon>
        <taxon>Ceratitis</taxon>
        <taxon>Ceratitis</taxon>
    </lineage>
</organism>